<dbReference type="RefSeq" id="WP_169072185.1">
    <property type="nucleotide sequence ID" value="NZ_JAZKUC010000001.1"/>
</dbReference>
<evidence type="ECO:0000313" key="2">
    <source>
        <dbReference type="Proteomes" id="UP000886469"/>
    </source>
</evidence>
<organism evidence="1 2">
    <name type="scientific">Candidatus Accumulibacter contiguus</name>
    <dbReference type="NCBI Taxonomy" id="2954381"/>
    <lineage>
        <taxon>Bacteria</taxon>
        <taxon>Pseudomonadati</taxon>
        <taxon>Pseudomonadota</taxon>
        <taxon>Betaproteobacteria</taxon>
        <taxon>Candidatus Accumulibacter</taxon>
    </lineage>
</organism>
<dbReference type="EMBL" id="SPMX01000119">
    <property type="protein sequence ID" value="NMQ07961.1"/>
    <property type="molecule type" value="Genomic_DNA"/>
</dbReference>
<reference evidence="1" key="1">
    <citation type="submission" date="2019-03" db="EMBL/GenBank/DDBJ databases">
        <title>Metabolic reconstructions from genomes of highly enriched 'Candidatus Accumulibacter' and 'Candidatus Competibacter' bioreactor populations.</title>
        <authorList>
            <person name="Annavajhala M.K."/>
            <person name="Welles L."/>
            <person name="Abbas B."/>
            <person name="Sorokin D."/>
            <person name="Park H."/>
            <person name="Van Loosdrecht M."/>
            <person name="Chandran K."/>
        </authorList>
    </citation>
    <scope>NUCLEOTIDE SEQUENCE</scope>
    <source>
        <strain evidence="1">SBR_L</strain>
    </source>
</reference>
<name>A0ABX1THM5_9PROT</name>
<dbReference type="Proteomes" id="UP000886469">
    <property type="component" value="Unassembled WGS sequence"/>
</dbReference>
<protein>
    <recommendedName>
        <fullName evidence="3">Cyclic di-GMP-binding protein</fullName>
    </recommendedName>
</protein>
<evidence type="ECO:0000313" key="1">
    <source>
        <dbReference type="EMBL" id="NMQ07961.1"/>
    </source>
</evidence>
<gene>
    <name evidence="1" type="ORF">E4Q08_23375</name>
</gene>
<keyword evidence="2" id="KW-1185">Reference proteome</keyword>
<evidence type="ECO:0008006" key="3">
    <source>
        <dbReference type="Google" id="ProtNLM"/>
    </source>
</evidence>
<sequence length="115" mass="12617">MPDGTQLGDRPDLDAPTLVLPVSIRYESNEPLTVAFEFGSTLAQADVLSHLNQNSLHYSSAIWRSLDAATITTMLSSYRFGNRPLIEQIDPLPVAVSGNYVIFGFPLKAGQSCYR</sequence>
<comment type="caution">
    <text evidence="1">The sequence shown here is derived from an EMBL/GenBank/DDBJ whole genome shotgun (WGS) entry which is preliminary data.</text>
</comment>
<accession>A0ABX1THM5</accession>
<proteinExistence type="predicted"/>